<evidence type="ECO:0000256" key="4">
    <source>
        <dbReference type="ARBA" id="ARBA00023315"/>
    </source>
</evidence>
<organism evidence="5 6">
    <name type="scientific">Algibacter lectus</name>
    <dbReference type="NCBI Taxonomy" id="221126"/>
    <lineage>
        <taxon>Bacteria</taxon>
        <taxon>Pseudomonadati</taxon>
        <taxon>Bacteroidota</taxon>
        <taxon>Flavobacteriia</taxon>
        <taxon>Flavobacteriales</taxon>
        <taxon>Flavobacteriaceae</taxon>
        <taxon>Algibacter</taxon>
    </lineage>
</organism>
<evidence type="ECO:0000313" key="6">
    <source>
        <dbReference type="Proteomes" id="UP000294824"/>
    </source>
</evidence>
<evidence type="ECO:0000256" key="3">
    <source>
        <dbReference type="ARBA" id="ARBA00022737"/>
    </source>
</evidence>
<sequence length="195" mass="21204">MKKLYDLLVNLWFLKSKVTNFIKLSLFKVKTGKNLKINGGLFLKGRGLLEVGDDVTINSNYFFNPIGGQTFTSIVVGKNAKLSIGDRVGISNTAIYCAQEIVIKNNVLIGGDCKIYDTDFHSVKIEDRLAIPEQNIQTKPVFIASGVFIGTGSIILKGVKIGENSVVAAGSVVSKSIPANEIWGGNPIKFIKRII</sequence>
<comment type="caution">
    <text evidence="5">The sequence shown here is derived from an EMBL/GenBank/DDBJ whole genome shotgun (WGS) entry which is preliminary data.</text>
</comment>
<gene>
    <name evidence="5" type="ORF">DFQ06_2285</name>
</gene>
<keyword evidence="3" id="KW-0677">Repeat</keyword>
<comment type="similarity">
    <text evidence="1">Belongs to the transferase hexapeptide repeat family.</text>
</comment>
<keyword evidence="4" id="KW-0012">Acyltransferase</keyword>
<dbReference type="AlphaFoldDB" id="A0A4R8MEX6"/>
<dbReference type="Pfam" id="PF00132">
    <property type="entry name" value="Hexapep"/>
    <property type="match status" value="1"/>
</dbReference>
<evidence type="ECO:0000313" key="5">
    <source>
        <dbReference type="EMBL" id="TDY62445.1"/>
    </source>
</evidence>
<proteinExistence type="inferred from homology"/>
<evidence type="ECO:0000256" key="2">
    <source>
        <dbReference type="ARBA" id="ARBA00022679"/>
    </source>
</evidence>
<dbReference type="Gene3D" id="2.160.10.10">
    <property type="entry name" value="Hexapeptide repeat proteins"/>
    <property type="match status" value="1"/>
</dbReference>
<dbReference type="SUPFAM" id="SSF51161">
    <property type="entry name" value="Trimeric LpxA-like enzymes"/>
    <property type="match status" value="2"/>
</dbReference>
<dbReference type="PANTHER" id="PTHR23416:SF23">
    <property type="entry name" value="ACETYLTRANSFERASE C18B11.09C-RELATED"/>
    <property type="match status" value="1"/>
</dbReference>
<keyword evidence="2 5" id="KW-0808">Transferase</keyword>
<dbReference type="RefSeq" id="WP_133967702.1">
    <property type="nucleotide sequence ID" value="NZ_SORL01000008.1"/>
</dbReference>
<dbReference type="GO" id="GO:0008374">
    <property type="term" value="F:O-acyltransferase activity"/>
    <property type="evidence" value="ECO:0007669"/>
    <property type="project" value="TreeGrafter"/>
</dbReference>
<evidence type="ECO:0000256" key="1">
    <source>
        <dbReference type="ARBA" id="ARBA00007274"/>
    </source>
</evidence>
<dbReference type="GO" id="GO:0005829">
    <property type="term" value="C:cytosol"/>
    <property type="evidence" value="ECO:0007669"/>
    <property type="project" value="TreeGrafter"/>
</dbReference>
<dbReference type="InterPro" id="IPR001451">
    <property type="entry name" value="Hexapep"/>
</dbReference>
<dbReference type="Proteomes" id="UP000294824">
    <property type="component" value="Unassembled WGS sequence"/>
</dbReference>
<dbReference type="PROSITE" id="PS00101">
    <property type="entry name" value="HEXAPEP_TRANSFERASES"/>
    <property type="match status" value="1"/>
</dbReference>
<dbReference type="EMBL" id="SORL01000008">
    <property type="protein sequence ID" value="TDY62445.1"/>
    <property type="molecule type" value="Genomic_DNA"/>
</dbReference>
<dbReference type="InterPro" id="IPR018357">
    <property type="entry name" value="Hexapep_transf_CS"/>
</dbReference>
<reference evidence="5 6" key="1">
    <citation type="submission" date="2019-03" db="EMBL/GenBank/DDBJ databases">
        <title>Genomic Encyclopedia of Type Strains, Phase III (KMG-III): the genomes of soil and plant-associated and newly described type strains.</title>
        <authorList>
            <person name="Whitman W."/>
        </authorList>
    </citation>
    <scope>NUCLEOTIDE SEQUENCE [LARGE SCALE GENOMIC DNA]</scope>
    <source>
        <strain evidence="5 6">CECT 8301</strain>
    </source>
</reference>
<name>A0A4R8MEX6_9FLAO</name>
<accession>A0A4R8MEX6</accession>
<keyword evidence="6" id="KW-1185">Reference proteome</keyword>
<protein>
    <submittedName>
        <fullName evidence="5">Transferase family hexapeptide repeat protein</fullName>
    </submittedName>
</protein>
<dbReference type="CDD" id="cd04647">
    <property type="entry name" value="LbH_MAT_like"/>
    <property type="match status" value="1"/>
</dbReference>
<dbReference type="InterPro" id="IPR051159">
    <property type="entry name" value="Hexapeptide_acetyltransf"/>
</dbReference>
<dbReference type="InterPro" id="IPR011004">
    <property type="entry name" value="Trimer_LpxA-like_sf"/>
</dbReference>
<dbReference type="PANTHER" id="PTHR23416">
    <property type="entry name" value="SIALIC ACID SYNTHASE-RELATED"/>
    <property type="match status" value="1"/>
</dbReference>